<keyword evidence="4" id="KW-0732">Signal</keyword>
<dbReference type="GO" id="GO:0009986">
    <property type="term" value="C:cell surface"/>
    <property type="evidence" value="ECO:0007669"/>
    <property type="project" value="InterPro"/>
</dbReference>
<keyword evidence="6" id="KW-1185">Reference proteome</keyword>
<dbReference type="Pfam" id="PF01060">
    <property type="entry name" value="TTR-52"/>
    <property type="match status" value="1"/>
</dbReference>
<name>A0A2A6B5C1_PRIPA</name>
<evidence type="ECO:0000256" key="1">
    <source>
        <dbReference type="ARBA" id="ARBA00004613"/>
    </source>
</evidence>
<dbReference type="AlphaFoldDB" id="A0A2A6B5C1"/>
<dbReference type="InterPro" id="IPR038479">
    <property type="entry name" value="Transthyretin-like_sf"/>
</dbReference>
<accession>A0A2A6B5C1</accession>
<evidence type="ECO:0000256" key="3">
    <source>
        <dbReference type="ARBA" id="ARBA00022525"/>
    </source>
</evidence>
<sequence>MLRSTLLFALILQLADAIGYDQSAAVTGTLMCNGRPATNVKVKMYDDDTGPDLDDFMAEGVTDGQGRFSLRGTTDEMMTIDPKINIYHDCNDGITASFPHSDQTNFRALFCVFFMIPCQRRTTIFVPSSYVSSGKNPTKMYNTGVIELAGQFQGEERDCVNKQR</sequence>
<dbReference type="PANTHER" id="PTHR21700">
    <property type="entry name" value="TRANSTHYRETIN-LIKE FAMILY PROTEIN-RELATED"/>
    <property type="match status" value="1"/>
</dbReference>
<dbReference type="OrthoDB" id="5849824at2759"/>
<dbReference type="GO" id="GO:0005576">
    <property type="term" value="C:extracellular region"/>
    <property type="evidence" value="ECO:0007669"/>
    <property type="project" value="UniProtKB-SubCell"/>
</dbReference>
<comment type="subcellular location">
    <subcellularLocation>
        <location evidence="1">Secreted</location>
    </subcellularLocation>
</comment>
<organism evidence="5 6">
    <name type="scientific">Pristionchus pacificus</name>
    <name type="common">Parasitic nematode worm</name>
    <dbReference type="NCBI Taxonomy" id="54126"/>
    <lineage>
        <taxon>Eukaryota</taxon>
        <taxon>Metazoa</taxon>
        <taxon>Ecdysozoa</taxon>
        <taxon>Nematoda</taxon>
        <taxon>Chromadorea</taxon>
        <taxon>Rhabditida</taxon>
        <taxon>Rhabditina</taxon>
        <taxon>Diplogasteromorpha</taxon>
        <taxon>Diplogasteroidea</taxon>
        <taxon>Neodiplogasteridae</taxon>
        <taxon>Pristionchus</taxon>
    </lineage>
</organism>
<proteinExistence type="inferred from homology"/>
<dbReference type="InterPro" id="IPR001534">
    <property type="entry name" value="Transthyretin-like"/>
</dbReference>
<evidence type="ECO:0000313" key="5">
    <source>
        <dbReference type="EnsemblMetazoa" id="PPA08456.1"/>
    </source>
</evidence>
<dbReference type="Gene3D" id="2.60.40.3330">
    <property type="match status" value="1"/>
</dbReference>
<evidence type="ECO:0000256" key="4">
    <source>
        <dbReference type="ARBA" id="ARBA00022729"/>
    </source>
</evidence>
<dbReference type="Proteomes" id="UP000005239">
    <property type="component" value="Unassembled WGS sequence"/>
</dbReference>
<gene>
    <name evidence="5" type="primary">WBGene00098010</name>
</gene>
<keyword evidence="3" id="KW-0964">Secreted</keyword>
<reference evidence="5" key="2">
    <citation type="submission" date="2022-06" db="UniProtKB">
        <authorList>
            <consortium name="EnsemblMetazoa"/>
        </authorList>
    </citation>
    <scope>IDENTIFICATION</scope>
    <source>
        <strain evidence="5">PS312</strain>
    </source>
</reference>
<comment type="similarity">
    <text evidence="2">Belongs to the nematode transthyretin-like family.</text>
</comment>
<dbReference type="PANTHER" id="PTHR21700:SF3">
    <property type="entry name" value="TRANSTHYRETIN-LIKE PROTEIN 5"/>
    <property type="match status" value="1"/>
</dbReference>
<reference evidence="6" key="1">
    <citation type="journal article" date="2008" name="Nat. Genet.">
        <title>The Pristionchus pacificus genome provides a unique perspective on nematode lifestyle and parasitism.</title>
        <authorList>
            <person name="Dieterich C."/>
            <person name="Clifton S.W."/>
            <person name="Schuster L.N."/>
            <person name="Chinwalla A."/>
            <person name="Delehaunty K."/>
            <person name="Dinkelacker I."/>
            <person name="Fulton L."/>
            <person name="Fulton R."/>
            <person name="Godfrey J."/>
            <person name="Minx P."/>
            <person name="Mitreva M."/>
            <person name="Roeseler W."/>
            <person name="Tian H."/>
            <person name="Witte H."/>
            <person name="Yang S.P."/>
            <person name="Wilson R.K."/>
            <person name="Sommer R.J."/>
        </authorList>
    </citation>
    <scope>NUCLEOTIDE SEQUENCE [LARGE SCALE GENOMIC DNA]</scope>
    <source>
        <strain evidence="6">PS312</strain>
    </source>
</reference>
<dbReference type="EnsemblMetazoa" id="PPA08456.1">
    <property type="protein sequence ID" value="PPA08456.1"/>
    <property type="gene ID" value="WBGene00098010"/>
</dbReference>
<protein>
    <submittedName>
        <fullName evidence="5">Uncharacterized protein</fullName>
    </submittedName>
</protein>
<evidence type="ECO:0000313" key="6">
    <source>
        <dbReference type="Proteomes" id="UP000005239"/>
    </source>
</evidence>
<accession>A0A8R1YCS0</accession>
<evidence type="ECO:0000256" key="2">
    <source>
        <dbReference type="ARBA" id="ARBA00010112"/>
    </source>
</evidence>